<keyword evidence="5" id="KW-1185">Reference proteome</keyword>
<keyword evidence="2" id="KW-0732">Signal</keyword>
<dbReference type="RefSeq" id="WP_197454595.1">
    <property type="nucleotide sequence ID" value="NZ_CP151726.1"/>
</dbReference>
<name>A0A5C6AZZ5_9BACT</name>
<organism evidence="4 5">
    <name type="scientific">Stieleria varia</name>
    <dbReference type="NCBI Taxonomy" id="2528005"/>
    <lineage>
        <taxon>Bacteria</taxon>
        <taxon>Pseudomonadati</taxon>
        <taxon>Planctomycetota</taxon>
        <taxon>Planctomycetia</taxon>
        <taxon>Pirellulales</taxon>
        <taxon>Pirellulaceae</taxon>
        <taxon>Stieleria</taxon>
    </lineage>
</organism>
<dbReference type="InterPro" id="IPR008977">
    <property type="entry name" value="PHM/PNGase_F_dom_sf"/>
</dbReference>
<dbReference type="Gene3D" id="2.60.120.310">
    <property type="entry name" value="Copper type II, ascorbate-dependent monooxygenase, N-terminal domain"/>
    <property type="match status" value="1"/>
</dbReference>
<dbReference type="Gene3D" id="2.60.120.230">
    <property type="match status" value="1"/>
</dbReference>
<dbReference type="AlphaFoldDB" id="A0A5C6AZZ5"/>
<keyword evidence="1" id="KW-1015">Disulfide bond</keyword>
<dbReference type="InterPro" id="IPR018247">
    <property type="entry name" value="EF_Hand_1_Ca_BS"/>
</dbReference>
<dbReference type="Proteomes" id="UP000320176">
    <property type="component" value="Unassembled WGS sequence"/>
</dbReference>
<evidence type="ECO:0000313" key="4">
    <source>
        <dbReference type="EMBL" id="TWU04769.1"/>
    </source>
</evidence>
<feature type="signal peptide" evidence="2">
    <location>
        <begin position="1"/>
        <end position="21"/>
    </location>
</feature>
<feature type="domain" description="EF-hand" evidence="3">
    <location>
        <begin position="501"/>
        <end position="536"/>
    </location>
</feature>
<dbReference type="InterPro" id="IPR036939">
    <property type="entry name" value="Cu2_ascorb_mOase_N_sf"/>
</dbReference>
<dbReference type="PROSITE" id="PS00018">
    <property type="entry name" value="EF_HAND_1"/>
    <property type="match status" value="1"/>
</dbReference>
<feature type="chain" id="PRO_5022729150" description="EF-hand domain-containing protein" evidence="2">
    <location>
        <begin position="22"/>
        <end position="538"/>
    </location>
</feature>
<dbReference type="Pfam" id="PF13202">
    <property type="entry name" value="EF-hand_5"/>
    <property type="match status" value="1"/>
</dbReference>
<evidence type="ECO:0000259" key="3">
    <source>
        <dbReference type="PROSITE" id="PS50222"/>
    </source>
</evidence>
<accession>A0A5C6AZZ5</accession>
<comment type="caution">
    <text evidence="4">The sequence shown here is derived from an EMBL/GenBank/DDBJ whole genome shotgun (WGS) entry which is preliminary data.</text>
</comment>
<gene>
    <name evidence="4" type="ORF">Pla52n_28130</name>
</gene>
<evidence type="ECO:0000313" key="5">
    <source>
        <dbReference type="Proteomes" id="UP000320176"/>
    </source>
</evidence>
<dbReference type="GO" id="GO:0016715">
    <property type="term" value="F:oxidoreductase activity, acting on paired donors, with incorporation or reduction of molecular oxygen, reduced ascorbate as one donor, and incorporation of one atom of oxygen"/>
    <property type="evidence" value="ECO:0007669"/>
    <property type="project" value="InterPro"/>
</dbReference>
<dbReference type="PROSITE" id="PS50222">
    <property type="entry name" value="EF_HAND_2"/>
    <property type="match status" value="1"/>
</dbReference>
<sequence length="538" mass="58908" precursor="true">MSRYFVLVFVACAGFATLASADEAVPTFSNDVAKIIHDKCVSCHRPESSAPFSLISYRDVQQRAGTIEAVLDTGYMPPWKPVDHGIAFANNRSLSNEETRKIKAWIDAGCPEGDRGKTPDPPQVTEGWILGKPDLVVRMNGTFDVPADGPDIYRSFVFPLDLPEVKWVKAVQLRPRAKSSVHHALFFVDTAGNARKMDGADGKTGIAGMGFLAGLGESNVTNTEGGAALLSRLRGQRGSADSDDDEAYRVNDGLARGLGGYVPGSTPNLLPGDLAMSLPAGSDIVMQTHFHPSGKAETEQAEIALYFAEQPPSRELMPIMVPAMFGFGANIKIPAGEKHYRVSDRLTLPVATRAIGVGGHAHYVCRELKLTAQLPSGNTKILLHIDDWDLDWQDQYLFAEPVDLPADTVLISELVYDNSAENPENPHHPPQDIRWGRGSTDEMGSITLLAIADDQDGEEPLRNAVRQHFINSLIHREPSQLVEMLMQLDDDHDGSLQRSETPPRMKDRVFGVLDADNSGALDASELENVFRLRGWLRR</sequence>
<dbReference type="SUPFAM" id="SSF49742">
    <property type="entry name" value="PHM/PNGase F"/>
    <property type="match status" value="3"/>
</dbReference>
<reference evidence="4 5" key="1">
    <citation type="submission" date="2019-02" db="EMBL/GenBank/DDBJ databases">
        <title>Deep-cultivation of Planctomycetes and their phenomic and genomic characterization uncovers novel biology.</title>
        <authorList>
            <person name="Wiegand S."/>
            <person name="Jogler M."/>
            <person name="Boedeker C."/>
            <person name="Pinto D."/>
            <person name="Vollmers J."/>
            <person name="Rivas-Marin E."/>
            <person name="Kohn T."/>
            <person name="Peeters S.H."/>
            <person name="Heuer A."/>
            <person name="Rast P."/>
            <person name="Oberbeckmann S."/>
            <person name="Bunk B."/>
            <person name="Jeske O."/>
            <person name="Meyerdierks A."/>
            <person name="Storesund J.E."/>
            <person name="Kallscheuer N."/>
            <person name="Luecker S."/>
            <person name="Lage O.M."/>
            <person name="Pohl T."/>
            <person name="Merkel B.J."/>
            <person name="Hornburger P."/>
            <person name="Mueller R.-W."/>
            <person name="Bruemmer F."/>
            <person name="Labrenz M."/>
            <person name="Spormann A.M."/>
            <person name="Op Den Camp H."/>
            <person name="Overmann J."/>
            <person name="Amann R."/>
            <person name="Jetten M.S.M."/>
            <person name="Mascher T."/>
            <person name="Medema M.H."/>
            <person name="Devos D.P."/>
            <person name="Kaster A.-K."/>
            <person name="Ovreas L."/>
            <person name="Rohde M."/>
            <person name="Galperin M.Y."/>
            <person name="Jogler C."/>
        </authorList>
    </citation>
    <scope>NUCLEOTIDE SEQUENCE [LARGE SCALE GENOMIC DNA]</scope>
    <source>
        <strain evidence="4 5">Pla52n</strain>
    </source>
</reference>
<proteinExistence type="predicted"/>
<protein>
    <recommendedName>
        <fullName evidence="3">EF-hand domain-containing protein</fullName>
    </recommendedName>
</protein>
<dbReference type="InterPro" id="IPR014784">
    <property type="entry name" value="Cu2_ascorb_mOase-like_C"/>
</dbReference>
<dbReference type="GO" id="GO:0005509">
    <property type="term" value="F:calcium ion binding"/>
    <property type="evidence" value="ECO:0007669"/>
    <property type="project" value="InterPro"/>
</dbReference>
<dbReference type="SUPFAM" id="SSF47473">
    <property type="entry name" value="EF-hand"/>
    <property type="match status" value="1"/>
</dbReference>
<evidence type="ECO:0000256" key="2">
    <source>
        <dbReference type="SAM" id="SignalP"/>
    </source>
</evidence>
<dbReference type="EMBL" id="SJPN01000003">
    <property type="protein sequence ID" value="TWU04769.1"/>
    <property type="molecule type" value="Genomic_DNA"/>
</dbReference>
<dbReference type="InterPro" id="IPR002048">
    <property type="entry name" value="EF_hand_dom"/>
</dbReference>
<dbReference type="GO" id="GO:0005507">
    <property type="term" value="F:copper ion binding"/>
    <property type="evidence" value="ECO:0007669"/>
    <property type="project" value="InterPro"/>
</dbReference>
<dbReference type="InterPro" id="IPR011992">
    <property type="entry name" value="EF-hand-dom_pair"/>
</dbReference>
<evidence type="ECO:0000256" key="1">
    <source>
        <dbReference type="ARBA" id="ARBA00023157"/>
    </source>
</evidence>